<dbReference type="CDD" id="cd06127">
    <property type="entry name" value="DEDDh"/>
    <property type="match status" value="1"/>
</dbReference>
<dbReference type="AlphaFoldDB" id="B1I518"/>
<dbReference type="PANTHER" id="PTHR30231">
    <property type="entry name" value="DNA POLYMERASE III SUBUNIT EPSILON"/>
    <property type="match status" value="1"/>
</dbReference>
<dbReference type="eggNOG" id="COG0847">
    <property type="taxonomic scope" value="Bacteria"/>
</dbReference>
<proteinExistence type="predicted"/>
<keyword evidence="5" id="KW-0548">Nucleotidyltransferase</keyword>
<dbReference type="SMART" id="SM00479">
    <property type="entry name" value="EXOIII"/>
    <property type="match status" value="1"/>
</dbReference>
<keyword evidence="2" id="KW-0378">Hydrolase</keyword>
<dbReference type="Proteomes" id="UP000008544">
    <property type="component" value="Chromosome"/>
</dbReference>
<name>B1I518_DESAP</name>
<gene>
    <name evidence="5" type="ordered locus">Daud_1567</name>
</gene>
<dbReference type="STRING" id="477974.Daud_1567"/>
<dbReference type="EC" id="2.7.7.7" evidence="5"/>
<dbReference type="FunFam" id="3.30.420.10:FF:000045">
    <property type="entry name" value="3'-5' exonuclease DinG"/>
    <property type="match status" value="1"/>
</dbReference>
<accession>B1I518</accession>
<dbReference type="InterPro" id="IPR012337">
    <property type="entry name" value="RNaseH-like_sf"/>
</dbReference>
<dbReference type="KEGG" id="dau:Daud_1567"/>
<dbReference type="HOGENOM" id="CLU_047806_7_0_9"/>
<feature type="domain" description="Exonuclease" evidence="4">
    <location>
        <begin position="48"/>
        <end position="217"/>
    </location>
</feature>
<keyword evidence="1" id="KW-0540">Nuclease</keyword>
<dbReference type="GO" id="GO:0005829">
    <property type="term" value="C:cytosol"/>
    <property type="evidence" value="ECO:0007669"/>
    <property type="project" value="TreeGrafter"/>
</dbReference>
<dbReference type="PANTHER" id="PTHR30231:SF4">
    <property type="entry name" value="PROTEIN NEN2"/>
    <property type="match status" value="1"/>
</dbReference>
<dbReference type="OrthoDB" id="9813328at2"/>
<dbReference type="EMBL" id="CP000860">
    <property type="protein sequence ID" value="ACA60069.1"/>
    <property type="molecule type" value="Genomic_DNA"/>
</dbReference>
<keyword evidence="5" id="KW-0808">Transferase</keyword>
<evidence type="ECO:0000313" key="5">
    <source>
        <dbReference type="EMBL" id="ACA60069.1"/>
    </source>
</evidence>
<dbReference type="GO" id="GO:0008408">
    <property type="term" value="F:3'-5' exonuclease activity"/>
    <property type="evidence" value="ECO:0007669"/>
    <property type="project" value="TreeGrafter"/>
</dbReference>
<reference evidence="6" key="1">
    <citation type="submission" date="2007-10" db="EMBL/GenBank/DDBJ databases">
        <title>Complete sequence of chromosome of Desulforudis audaxviator MP104C.</title>
        <authorList>
            <person name="Copeland A."/>
            <person name="Lucas S."/>
            <person name="Lapidus A."/>
            <person name="Barry K."/>
            <person name="Glavina del Rio T."/>
            <person name="Dalin E."/>
            <person name="Tice H."/>
            <person name="Bruce D."/>
            <person name="Pitluck S."/>
            <person name="Lowry S.R."/>
            <person name="Larimer F."/>
            <person name="Land M.L."/>
            <person name="Hauser L."/>
            <person name="Kyrpides N."/>
            <person name="Ivanova N.N."/>
            <person name="Richardson P."/>
        </authorList>
    </citation>
    <scope>NUCLEOTIDE SEQUENCE [LARGE SCALE GENOMIC DNA]</scope>
    <source>
        <strain evidence="6">MP104C</strain>
    </source>
</reference>
<dbReference type="GO" id="GO:0003887">
    <property type="term" value="F:DNA-directed DNA polymerase activity"/>
    <property type="evidence" value="ECO:0007669"/>
    <property type="project" value="UniProtKB-KW"/>
</dbReference>
<dbReference type="Pfam" id="PF00929">
    <property type="entry name" value="RNase_T"/>
    <property type="match status" value="1"/>
</dbReference>
<keyword evidence="3" id="KW-0269">Exonuclease</keyword>
<organism evidence="5 6">
    <name type="scientific">Desulforudis audaxviator (strain MP104C)</name>
    <dbReference type="NCBI Taxonomy" id="477974"/>
    <lineage>
        <taxon>Bacteria</taxon>
        <taxon>Bacillati</taxon>
        <taxon>Bacillota</taxon>
        <taxon>Clostridia</taxon>
        <taxon>Thermoanaerobacterales</taxon>
        <taxon>Candidatus Desulforudaceae</taxon>
        <taxon>Candidatus Desulforudis</taxon>
    </lineage>
</organism>
<protein>
    <submittedName>
        <fullName evidence="5">DNA-directed DNA polymerase</fullName>
        <ecNumber evidence="5">2.7.7.7</ecNumber>
    </submittedName>
</protein>
<dbReference type="InterPro" id="IPR013520">
    <property type="entry name" value="Ribonucl_H"/>
</dbReference>
<dbReference type="GO" id="GO:0003676">
    <property type="term" value="F:nucleic acid binding"/>
    <property type="evidence" value="ECO:0007669"/>
    <property type="project" value="InterPro"/>
</dbReference>
<reference evidence="5 6" key="2">
    <citation type="journal article" date="2008" name="Science">
        <title>Environmental genomics reveals a single-species ecosystem deep within Earth.</title>
        <authorList>
            <person name="Chivian D."/>
            <person name="Brodie E.L."/>
            <person name="Alm E.J."/>
            <person name="Culley D.E."/>
            <person name="Dehal P.S."/>
            <person name="Desantis T.Z."/>
            <person name="Gihring T.M."/>
            <person name="Lapidus A."/>
            <person name="Lin L.H."/>
            <person name="Lowry S.R."/>
            <person name="Moser D.P."/>
            <person name="Richardson P.M."/>
            <person name="Southam G."/>
            <person name="Wanger G."/>
            <person name="Pratt L.M."/>
            <person name="Andersen G.L."/>
            <person name="Hazen T.C."/>
            <person name="Brockman F.J."/>
            <person name="Arkin A.P."/>
            <person name="Onstott T.C."/>
        </authorList>
    </citation>
    <scope>NUCLEOTIDE SEQUENCE [LARGE SCALE GENOMIC DNA]</scope>
    <source>
        <strain evidence="5 6">MP104C</strain>
    </source>
</reference>
<dbReference type="InterPro" id="IPR036397">
    <property type="entry name" value="RNaseH_sf"/>
</dbReference>
<keyword evidence="6" id="KW-1185">Reference proteome</keyword>
<dbReference type="SUPFAM" id="SSF53098">
    <property type="entry name" value="Ribonuclease H-like"/>
    <property type="match status" value="1"/>
</dbReference>
<evidence type="ECO:0000256" key="3">
    <source>
        <dbReference type="ARBA" id="ARBA00022839"/>
    </source>
</evidence>
<evidence type="ECO:0000256" key="2">
    <source>
        <dbReference type="ARBA" id="ARBA00022801"/>
    </source>
</evidence>
<dbReference type="Gene3D" id="3.30.420.10">
    <property type="entry name" value="Ribonuclease H-like superfamily/Ribonuclease H"/>
    <property type="match status" value="1"/>
</dbReference>
<evidence type="ECO:0000256" key="1">
    <source>
        <dbReference type="ARBA" id="ARBA00022722"/>
    </source>
</evidence>
<keyword evidence="5" id="KW-0239">DNA-directed DNA polymerase</keyword>
<sequence>MSIAANLSGLWRNYAERAAVPGCSDLTPELVEQCNTKPSEDLSLYELVYSVIDTETTGLRPDAGDEVISVACVRVVSAKIQNDYFYTLVDPEREVPELAATITGITTERVQGQPVLEKVLPRMLREMAGGVITGFNIQFDLVFLNNGLKRKCGTTLNPPMVLDVLSLCRILKPRARTFGLGAMAREYQISVKDRHNALGDALITARLLLCLLPELEARGVRTLRDLRHFLRYHAFY</sequence>
<evidence type="ECO:0000259" key="4">
    <source>
        <dbReference type="SMART" id="SM00479"/>
    </source>
</evidence>
<dbReference type="RefSeq" id="WP_012302650.1">
    <property type="nucleotide sequence ID" value="NC_010424.1"/>
</dbReference>
<evidence type="ECO:0000313" key="6">
    <source>
        <dbReference type="Proteomes" id="UP000008544"/>
    </source>
</evidence>